<dbReference type="AlphaFoldDB" id="A0A381U989"/>
<name>A0A381U989_9ZZZZ</name>
<keyword evidence="1" id="KW-0812">Transmembrane</keyword>
<keyword evidence="1" id="KW-0472">Membrane</keyword>
<sequence length="29" mass="3136">MKIHGGIFAAKLVIIGGIKLIMTILSFSY</sequence>
<evidence type="ECO:0000256" key="1">
    <source>
        <dbReference type="SAM" id="Phobius"/>
    </source>
</evidence>
<dbReference type="EMBL" id="UINC01005904">
    <property type="protein sequence ID" value="SVA24291.1"/>
    <property type="molecule type" value="Genomic_DNA"/>
</dbReference>
<feature type="transmembrane region" description="Helical" evidence="1">
    <location>
        <begin position="7"/>
        <end position="27"/>
    </location>
</feature>
<gene>
    <name evidence="2" type="ORF">METZ01_LOCUS77145</name>
</gene>
<proteinExistence type="predicted"/>
<protein>
    <submittedName>
        <fullName evidence="2">Uncharacterized protein</fullName>
    </submittedName>
</protein>
<evidence type="ECO:0000313" key="2">
    <source>
        <dbReference type="EMBL" id="SVA24291.1"/>
    </source>
</evidence>
<keyword evidence="1" id="KW-1133">Transmembrane helix</keyword>
<reference evidence="2" key="1">
    <citation type="submission" date="2018-05" db="EMBL/GenBank/DDBJ databases">
        <authorList>
            <person name="Lanie J.A."/>
            <person name="Ng W.-L."/>
            <person name="Kazmierczak K.M."/>
            <person name="Andrzejewski T.M."/>
            <person name="Davidsen T.M."/>
            <person name="Wayne K.J."/>
            <person name="Tettelin H."/>
            <person name="Glass J.I."/>
            <person name="Rusch D."/>
            <person name="Podicherti R."/>
            <person name="Tsui H.-C.T."/>
            <person name="Winkler M.E."/>
        </authorList>
    </citation>
    <scope>NUCLEOTIDE SEQUENCE</scope>
</reference>
<organism evidence="2">
    <name type="scientific">marine metagenome</name>
    <dbReference type="NCBI Taxonomy" id="408172"/>
    <lineage>
        <taxon>unclassified sequences</taxon>
        <taxon>metagenomes</taxon>
        <taxon>ecological metagenomes</taxon>
    </lineage>
</organism>
<accession>A0A381U989</accession>